<dbReference type="GO" id="GO:0003756">
    <property type="term" value="F:protein disulfide isomerase activity"/>
    <property type="evidence" value="ECO:0007669"/>
    <property type="project" value="TreeGrafter"/>
</dbReference>
<feature type="non-terminal residue" evidence="3">
    <location>
        <position position="1"/>
    </location>
</feature>
<evidence type="ECO:0000256" key="1">
    <source>
        <dbReference type="ARBA" id="ARBA00006347"/>
    </source>
</evidence>
<evidence type="ECO:0000313" key="3">
    <source>
        <dbReference type="EMBL" id="JAP91321.1"/>
    </source>
</evidence>
<dbReference type="GO" id="GO:0006457">
    <property type="term" value="P:protein folding"/>
    <property type="evidence" value="ECO:0007669"/>
    <property type="project" value="TreeGrafter"/>
</dbReference>
<dbReference type="GO" id="GO:0005783">
    <property type="term" value="C:endoplasmic reticulum"/>
    <property type="evidence" value="ECO:0007669"/>
    <property type="project" value="TreeGrafter"/>
</dbReference>
<feature type="domain" description="Thioredoxin" evidence="2">
    <location>
        <begin position="1"/>
        <end position="103"/>
    </location>
</feature>
<keyword evidence="3" id="KW-0413">Isomerase</keyword>
<dbReference type="EMBL" id="GDID01005285">
    <property type="protein sequence ID" value="JAP91321.1"/>
    <property type="molecule type" value="Transcribed_RNA"/>
</dbReference>
<sequence length="303" mass="35938">ITLNQLINFDEQTFESIDNTLIKFYIPNCPYCQALQPIFDEFSQQQNDFKLGEVNCKEHPQLCKQQNVHEYPVIKFYFNNFSYQFSGNRSQEAFLAFIKEIKRPEKFEIPAQCQHEAYLSKKYQFFFFETPTLENKSHLLKYRTYIKICYIQKPADKLVASRDGHIIKFEGDFSTDLEDFLVENSKSYLVELTSQNFDFYQREKLIILVLDDENDQLRQKLAFQLHKINDQYFKIVFMVAKNRVKFLKQFGISKVAKPILIGLDNENEANYWKREVNGDIKEEVQKLIDVIVGGEQGEEKDEL</sequence>
<dbReference type="InterPro" id="IPR017937">
    <property type="entry name" value="Thioredoxin_CS"/>
</dbReference>
<proteinExistence type="inferred from homology"/>
<dbReference type="InterPro" id="IPR051063">
    <property type="entry name" value="PDI"/>
</dbReference>
<dbReference type="PANTHER" id="PTHR45672:SF11">
    <property type="entry name" value="PROTEIN DISULFIDE-ISOMERASE C17H9.14C"/>
    <property type="match status" value="1"/>
</dbReference>
<organism evidence="3">
    <name type="scientific">Trepomonas sp. PC1</name>
    <dbReference type="NCBI Taxonomy" id="1076344"/>
    <lineage>
        <taxon>Eukaryota</taxon>
        <taxon>Metamonada</taxon>
        <taxon>Diplomonadida</taxon>
        <taxon>Hexamitidae</taxon>
        <taxon>Hexamitinae</taxon>
        <taxon>Trepomonas</taxon>
    </lineage>
</organism>
<comment type="similarity">
    <text evidence="1">Belongs to the protein disulfide isomerase family.</text>
</comment>
<reference evidence="3" key="1">
    <citation type="submission" date="2015-07" db="EMBL/GenBank/DDBJ databases">
        <title>Adaptation to a free-living lifestyle via gene acquisitions in the diplomonad Trepomonas sp. PC1.</title>
        <authorList>
            <person name="Xu F."/>
            <person name="Jerlstrom-Hultqvist J."/>
            <person name="Kolisko M."/>
            <person name="Simpson A.G.B."/>
            <person name="Roger A.J."/>
            <person name="Svard S.G."/>
            <person name="Andersson J.O."/>
        </authorList>
    </citation>
    <scope>NUCLEOTIDE SEQUENCE</scope>
    <source>
        <strain evidence="3">PC1</strain>
    </source>
</reference>
<evidence type="ECO:0000259" key="2">
    <source>
        <dbReference type="PROSITE" id="PS51352"/>
    </source>
</evidence>
<dbReference type="Pfam" id="PF13848">
    <property type="entry name" value="Thioredoxin_6"/>
    <property type="match status" value="1"/>
</dbReference>
<dbReference type="PROSITE" id="PS51352">
    <property type="entry name" value="THIOREDOXIN_2"/>
    <property type="match status" value="1"/>
</dbReference>
<dbReference type="SUPFAM" id="SSF52833">
    <property type="entry name" value="Thioredoxin-like"/>
    <property type="match status" value="2"/>
</dbReference>
<dbReference type="InterPro" id="IPR036249">
    <property type="entry name" value="Thioredoxin-like_sf"/>
</dbReference>
<name>A0A146K6Y6_9EUKA</name>
<protein>
    <submittedName>
        <fullName evidence="3">Protein disulfide isomerase</fullName>
    </submittedName>
</protein>
<dbReference type="PANTHER" id="PTHR45672">
    <property type="entry name" value="PROTEIN DISULFIDE-ISOMERASE C17H9.14C-RELATED"/>
    <property type="match status" value="1"/>
</dbReference>
<dbReference type="InterPro" id="IPR013766">
    <property type="entry name" value="Thioredoxin_domain"/>
</dbReference>
<dbReference type="CDD" id="cd02961">
    <property type="entry name" value="PDI_a_family"/>
    <property type="match status" value="1"/>
</dbReference>
<dbReference type="PROSITE" id="PS00194">
    <property type="entry name" value="THIOREDOXIN_1"/>
    <property type="match status" value="1"/>
</dbReference>
<dbReference type="AlphaFoldDB" id="A0A146K6Y6"/>
<accession>A0A146K6Y6</accession>
<dbReference type="Gene3D" id="3.40.30.10">
    <property type="entry name" value="Glutaredoxin"/>
    <property type="match status" value="1"/>
</dbReference>
<dbReference type="Pfam" id="PF00085">
    <property type="entry name" value="Thioredoxin"/>
    <property type="match status" value="1"/>
</dbReference>
<gene>
    <name evidence="3" type="ORF">TPC1_17101</name>
</gene>